<dbReference type="SMART" id="SM00248">
    <property type="entry name" value="ANK"/>
    <property type="match status" value="7"/>
</dbReference>
<dbReference type="Gene3D" id="1.25.40.20">
    <property type="entry name" value="Ankyrin repeat-containing domain"/>
    <property type="match status" value="3"/>
</dbReference>
<feature type="domain" description="PRANC" evidence="4">
    <location>
        <begin position="615"/>
        <end position="696"/>
    </location>
</feature>
<keyword evidence="1" id="KW-0677">Repeat</keyword>
<feature type="repeat" description="ANK" evidence="3">
    <location>
        <begin position="488"/>
        <end position="520"/>
    </location>
</feature>
<evidence type="ECO:0000256" key="2">
    <source>
        <dbReference type="ARBA" id="ARBA00023043"/>
    </source>
</evidence>
<dbReference type="EMBL" id="HQ420893">
    <property type="protein sequence ID" value="ADZ29123.1"/>
    <property type="molecule type" value="Genomic_DNA"/>
</dbReference>
<organismHost>
    <name type="scientific">Loxodonta africana</name>
    <name type="common">African elephant</name>
    <dbReference type="NCBI Taxonomy" id="9785"/>
</organismHost>
<dbReference type="InterPro" id="IPR018272">
    <property type="entry name" value="PRANC_domain"/>
</dbReference>
<evidence type="ECO:0000313" key="6">
    <source>
        <dbReference type="EMBL" id="ADZ29329.1"/>
    </source>
</evidence>
<dbReference type="EMBL" id="HQ420893">
    <property type="protein sequence ID" value="ADZ29329.1"/>
    <property type="molecule type" value="Genomic_DNA"/>
</dbReference>
<reference evidence="6 7" key="2">
    <citation type="journal article" date="2011" name="PLoS ONE">
        <title>Chasing Jenner's Vaccine: Revisiting Cowpox Virus Classification.</title>
        <authorList>
            <person name="Carroll D.S."/>
            <person name="Emerson G.L."/>
            <person name="Li Y."/>
            <person name="Sammons S."/>
            <person name="Olson V."/>
            <person name="Frace M."/>
            <person name="Nakazawa Y."/>
            <person name="Czerny C.P."/>
            <person name="Tryland M."/>
            <person name="Kolodziejek J."/>
            <person name="Nowotny N."/>
            <person name="Olsen-Rasmussen M."/>
            <person name="Khristova M."/>
            <person name="Govil D."/>
            <person name="Karem K."/>
            <person name="Damon I.K."/>
            <person name="Meyer H."/>
        </authorList>
    </citation>
    <scope>NUCLEOTIDE SEQUENCE [LARGE SCALE GENOMIC DNA]</scope>
    <source>
        <strain evidence="6">Finland_2000_MAN</strain>
    </source>
</reference>
<dbReference type="PROSITE" id="PS50297">
    <property type="entry name" value="ANK_REP_REGION"/>
    <property type="match status" value="1"/>
</dbReference>
<reference evidence="6" key="1">
    <citation type="submission" date="2010-10" db="EMBL/GenBank/DDBJ databases">
        <authorList>
            <person name="Sammons S.A."/>
            <person name="Carroll D.S."/>
            <person name="Meyer H."/>
        </authorList>
    </citation>
    <scope>NUCLEOTIDE SEQUENCE</scope>
    <source>
        <strain evidence="6">Finland_2000_MAN</strain>
    </source>
</reference>
<sequence length="699" mass="81698">MRNDCLHHFFVKYNIGIISTRIAMDCVRDCACILCRLLDEDVTYKKIKPEIETCHNLSKHIDRRGNNALHCYVSNKCDTDIKIVRLLLSRGVERLRRNNEGLTPLGVYSKHRYVKSQIVHLLISSYSNASNELKSNINDFDLYSYMSSDNIDLRLLKYLIVDKRIRPSKNTNYAINGLGLVDIYVTTPNPRPEVLLWLLKSECYSTGYVFRTCMYDSDMCKNSLHYYILSHRESQSQSQSLSKDVLKCLIDNNVSIHGRDEGGSLPIQYYWSCSTIDIEIVKLLIKDVDTCRVYDDVSQPYIRGVLADYLNKRFRVTPYNVDMEIVNLLIERRHTLIDVMRSITSYDSRDYNHYIIDNILKRFRQQDESIVQAILINYLHYGDMVSIPIIQCMLDNGATMDKTTDNNYPLHDYFVNNNLVDVNVVRFIVENNGHMAVNHVSNNGRLCMYGLILSRFNNCGYHCYETILIDVFDILSKYMDDIDMIDNENKTLLYYAVDVNNIQFAKRLLEYGANVNATSLSIINTAIQKSSYRRENKTKLVDLLLSYHPTLETMIDAFNRDIRYLYPEPLLACIRYALILDDDFPSKVKYDIAGRHKELKRYRADIHRMKNAYISGVSMFDILFKRSKRHRLRYAKNPTFINFVSNIKWYKKELTSIITETVKNGERIDSIVDNINTDDNLISKLPMEIQREILYYSIK</sequence>
<dbReference type="Pfam" id="PF00023">
    <property type="entry name" value="Ank"/>
    <property type="match status" value="2"/>
</dbReference>
<evidence type="ECO:0000259" key="4">
    <source>
        <dbReference type="Pfam" id="PF09372"/>
    </source>
</evidence>
<accession>G0XTR7</accession>
<dbReference type="InterPro" id="IPR051637">
    <property type="entry name" value="Ank_repeat_dom-contain_49"/>
</dbReference>
<organism evidence="6 7">
    <name type="scientific">Cowpox virus</name>
    <name type="common">CPV</name>
    <dbReference type="NCBI Taxonomy" id="10243"/>
    <lineage>
        <taxon>Viruses</taxon>
        <taxon>Varidnaviria</taxon>
        <taxon>Bamfordvirae</taxon>
        <taxon>Nucleocytoviricota</taxon>
        <taxon>Pokkesviricetes</taxon>
        <taxon>Chitovirales</taxon>
        <taxon>Poxviridae</taxon>
        <taxon>Chordopoxvirinae</taxon>
        <taxon>Orthopoxvirus</taxon>
        <taxon>Orthopoxvirus cowpox</taxon>
    </lineage>
</organism>
<dbReference type="SUPFAM" id="SSF48403">
    <property type="entry name" value="Ankyrin repeat"/>
    <property type="match status" value="2"/>
</dbReference>
<dbReference type="PANTHER" id="PTHR24180">
    <property type="entry name" value="CYCLIN-DEPENDENT KINASE INHIBITOR 2C-RELATED"/>
    <property type="match status" value="1"/>
</dbReference>
<organismHost>
    <name type="scientific">Homo sapiens</name>
    <name type="common">Human</name>
    <dbReference type="NCBI Taxonomy" id="9606"/>
</organismHost>
<organismHost>
    <name type="scientific">Mus musculus</name>
    <name type="common">Mouse</name>
    <dbReference type="NCBI Taxonomy" id="10090"/>
</organismHost>
<name>G0XTR7_COWPX</name>
<dbReference type="PANTHER" id="PTHR24180:SF45">
    <property type="entry name" value="POLY [ADP-RIBOSE] POLYMERASE TANKYRASE"/>
    <property type="match status" value="1"/>
</dbReference>
<dbReference type="Proteomes" id="UP000113999">
    <property type="component" value="Segment"/>
</dbReference>
<dbReference type="PROSITE" id="PS50088">
    <property type="entry name" value="ANK_REPEAT"/>
    <property type="match status" value="1"/>
</dbReference>
<dbReference type="Pfam" id="PF09372">
    <property type="entry name" value="PRANC"/>
    <property type="match status" value="1"/>
</dbReference>
<protein>
    <submittedName>
        <fullName evidence="6">Ankyrin repeat-containing protein</fullName>
    </submittedName>
</protein>
<keyword evidence="2 3" id="KW-0040">ANK repeat</keyword>
<proteinExistence type="predicted"/>
<evidence type="ECO:0000256" key="1">
    <source>
        <dbReference type="ARBA" id="ARBA00022737"/>
    </source>
</evidence>
<dbReference type="InterPro" id="IPR002110">
    <property type="entry name" value="Ankyrin_rpt"/>
</dbReference>
<organismHost>
    <name type="scientific">Bos taurus</name>
    <name type="common">Bovine</name>
    <dbReference type="NCBI Taxonomy" id="9913"/>
</organismHost>
<dbReference type="InterPro" id="IPR036770">
    <property type="entry name" value="Ankyrin_rpt-contain_sf"/>
</dbReference>
<organismHost>
    <name type="scientific">Myodes glareolus</name>
    <name type="common">Bank vole</name>
    <name type="synonym">Clethrionomys glareolus</name>
    <dbReference type="NCBI Taxonomy" id="447135"/>
</organismHost>
<organismHost>
    <name type="scientific">Apodemus sylvaticus</name>
    <name type="common">European woodmouse</name>
    <dbReference type="NCBI Taxonomy" id="10129"/>
</organismHost>
<gene>
    <name evidence="5" type="ORF">CPXV_FIN2000_MAN_005</name>
    <name evidence="6" type="ORF">CPXV_FIN2000_MAN_214</name>
</gene>
<organismHost>
    <name type="scientific">Microtus agrestis</name>
    <name type="common">Short-tailed field vole</name>
    <dbReference type="NCBI Taxonomy" id="29092"/>
</organismHost>
<evidence type="ECO:0000313" key="5">
    <source>
        <dbReference type="EMBL" id="ADZ29123.1"/>
    </source>
</evidence>
<evidence type="ECO:0000256" key="3">
    <source>
        <dbReference type="PROSITE-ProRule" id="PRU00023"/>
    </source>
</evidence>
<organismHost>
    <name type="scientific">Felis catus</name>
    <name type="common">Cat</name>
    <name type="synonym">Felis silvestris catus</name>
    <dbReference type="NCBI Taxonomy" id="9685"/>
</organismHost>
<evidence type="ECO:0000313" key="7">
    <source>
        <dbReference type="Proteomes" id="UP000113999"/>
    </source>
</evidence>